<evidence type="ECO:0008006" key="9">
    <source>
        <dbReference type="Google" id="ProtNLM"/>
    </source>
</evidence>
<keyword evidence="3" id="KW-0238">DNA-binding</keyword>
<dbReference type="AlphaFoldDB" id="A0A4Y7LBZ9"/>
<keyword evidence="5" id="KW-0539">Nucleus</keyword>
<dbReference type="GO" id="GO:0003677">
    <property type="term" value="F:DNA binding"/>
    <property type="evidence" value="ECO:0007669"/>
    <property type="project" value="UniProtKB-KW"/>
</dbReference>
<accession>A0A4Y7LBZ9</accession>
<evidence type="ECO:0000313" key="7">
    <source>
        <dbReference type="EMBL" id="RZC82038.1"/>
    </source>
</evidence>
<evidence type="ECO:0000313" key="8">
    <source>
        <dbReference type="Proteomes" id="UP000316621"/>
    </source>
</evidence>
<dbReference type="Gene3D" id="2.40.330.10">
    <property type="entry name" value="DNA-binding pseudobarrel domain"/>
    <property type="match status" value="1"/>
</dbReference>
<reference evidence="7 8" key="1">
    <citation type="journal article" date="2018" name="Science">
        <title>The opium poppy genome and morphinan production.</title>
        <authorList>
            <person name="Guo L."/>
            <person name="Winzer T."/>
            <person name="Yang X."/>
            <person name="Li Y."/>
            <person name="Ning Z."/>
            <person name="He Z."/>
            <person name="Teodor R."/>
            <person name="Lu Y."/>
            <person name="Bowser T.A."/>
            <person name="Graham I.A."/>
            <person name="Ye K."/>
        </authorList>
    </citation>
    <scope>NUCLEOTIDE SEQUENCE [LARGE SCALE GENOMIC DNA]</scope>
    <source>
        <strain evidence="8">cv. HN1</strain>
        <tissue evidence="7">Leaves</tissue>
    </source>
</reference>
<proteinExistence type="predicted"/>
<dbReference type="Gramene" id="RZC82038">
    <property type="protein sequence ID" value="RZC82038"/>
    <property type="gene ID" value="C5167_044620"/>
</dbReference>
<dbReference type="PANTHER" id="PTHR31391:SF106">
    <property type="entry name" value="B3 DOMAIN-CONTAINING PROTEIN OS01G0723500"/>
    <property type="match status" value="1"/>
</dbReference>
<gene>
    <name evidence="7" type="ORF">C5167_044620</name>
</gene>
<evidence type="ECO:0000256" key="2">
    <source>
        <dbReference type="ARBA" id="ARBA00023015"/>
    </source>
</evidence>
<feature type="region of interest" description="Disordered" evidence="6">
    <location>
        <begin position="1"/>
        <end position="64"/>
    </location>
</feature>
<comment type="subcellular location">
    <subcellularLocation>
        <location evidence="1">Nucleus</location>
    </subcellularLocation>
</comment>
<sequence length="220" mass="25373">MNSESVVFISRIPKKVVSRRPKPPLRRSPRVLGDKPKAQAPSVINISSEEEGKDDEEHKSWLCSSSEEEEVTDLKKNEKKCKKINYPKKTKDEDIAMRRRRQRAVEMGDEFQSENQFFAIVLQPSYITHKYLPIPASFDQTHLFSFGKKIKAQTEEKEGYWLLSFPKNNKGRLTVGVGPFLKDNDLVVGDVIIMELMEEIASIYLDAKVHIFRPAKLLCY</sequence>
<evidence type="ECO:0000256" key="5">
    <source>
        <dbReference type="ARBA" id="ARBA00023242"/>
    </source>
</evidence>
<evidence type="ECO:0000256" key="6">
    <source>
        <dbReference type="SAM" id="MobiDB-lite"/>
    </source>
</evidence>
<keyword evidence="2" id="KW-0805">Transcription regulation</keyword>
<protein>
    <recommendedName>
        <fullName evidence="9">TF-B3 domain-containing protein</fullName>
    </recommendedName>
</protein>
<dbReference type="EMBL" id="CM010724">
    <property type="protein sequence ID" value="RZC82038.1"/>
    <property type="molecule type" value="Genomic_DNA"/>
</dbReference>
<keyword evidence="8" id="KW-1185">Reference proteome</keyword>
<dbReference type="PANTHER" id="PTHR31391">
    <property type="entry name" value="B3 DOMAIN-CONTAINING PROTEIN OS11G0197600-RELATED"/>
    <property type="match status" value="1"/>
</dbReference>
<evidence type="ECO:0000256" key="3">
    <source>
        <dbReference type="ARBA" id="ARBA00023125"/>
    </source>
</evidence>
<name>A0A4Y7LBZ9_PAPSO</name>
<feature type="compositionally biased region" description="Basic residues" evidence="6">
    <location>
        <begin position="12"/>
        <end position="29"/>
    </location>
</feature>
<dbReference type="SUPFAM" id="SSF101936">
    <property type="entry name" value="DNA-binding pseudobarrel domain"/>
    <property type="match status" value="1"/>
</dbReference>
<keyword evidence="4" id="KW-0804">Transcription</keyword>
<dbReference type="CDD" id="cd10017">
    <property type="entry name" value="B3_DNA"/>
    <property type="match status" value="1"/>
</dbReference>
<dbReference type="InterPro" id="IPR044837">
    <property type="entry name" value="REM16-like"/>
</dbReference>
<dbReference type="Proteomes" id="UP000316621">
    <property type="component" value="Chromosome 10"/>
</dbReference>
<dbReference type="InterPro" id="IPR003340">
    <property type="entry name" value="B3_DNA-bd"/>
</dbReference>
<dbReference type="OrthoDB" id="1849057at2759"/>
<dbReference type="STRING" id="3469.A0A4Y7LBZ9"/>
<dbReference type="GO" id="GO:0005634">
    <property type="term" value="C:nucleus"/>
    <property type="evidence" value="ECO:0007669"/>
    <property type="project" value="UniProtKB-SubCell"/>
</dbReference>
<organism evidence="7 8">
    <name type="scientific">Papaver somniferum</name>
    <name type="common">Opium poppy</name>
    <dbReference type="NCBI Taxonomy" id="3469"/>
    <lineage>
        <taxon>Eukaryota</taxon>
        <taxon>Viridiplantae</taxon>
        <taxon>Streptophyta</taxon>
        <taxon>Embryophyta</taxon>
        <taxon>Tracheophyta</taxon>
        <taxon>Spermatophyta</taxon>
        <taxon>Magnoliopsida</taxon>
        <taxon>Ranunculales</taxon>
        <taxon>Papaveraceae</taxon>
        <taxon>Papaveroideae</taxon>
        <taxon>Papaver</taxon>
    </lineage>
</organism>
<evidence type="ECO:0000256" key="4">
    <source>
        <dbReference type="ARBA" id="ARBA00023163"/>
    </source>
</evidence>
<evidence type="ECO:0000256" key="1">
    <source>
        <dbReference type="ARBA" id="ARBA00004123"/>
    </source>
</evidence>
<dbReference type="InterPro" id="IPR015300">
    <property type="entry name" value="DNA-bd_pseudobarrel_sf"/>
</dbReference>